<dbReference type="SMART" id="SM00192">
    <property type="entry name" value="LDLa"/>
    <property type="match status" value="2"/>
</dbReference>
<evidence type="ECO:0000313" key="5">
    <source>
        <dbReference type="EMBL" id="OWF50858.1"/>
    </source>
</evidence>
<sequence length="571" mass="64383">MAGQHSRCFLLLGLVPMWMIGTVSALVTGIDRGTTSCFKIHDSVKIAVEKGDFGYITSLDYPDNYTVNHYHGHACNVEIRACSTCRLRLQLVDVHFPECPAHRKTRHRNLCLPGCDHVQIHEVDKPYNGLYRRNYHNDDTNATYESISSSVRIRHCMSNGTGETGKRFRIKYQVIEKREMRTGSVSSVSSDPVDGGHITSPNFPNGYALNEETFTYTIHNLDPYGHIRLTFDDWHIASVSQIQIYDGLHASSPSMVFSKQQRPLLVSESNTIIVVFNTGKFPHKCCQHIGFKATYQFVSEKRWDKKPSTNCSSFVPVNTGGKLELTHAFPSVPGVYDCIWIIKRPPSKSMEGMLLRLTDYSLGDGWLDTGSNTLDIHDGITSIGPQTARFISGNLTTGTWLTSKEGFYIRLRGTFYPEDSLTFVYTAVDNITDDGCPKKADYLCSNLWCIDRQLTCDGVDHCGDNSDESPEPMCSISKLWKIELGWSLPPEPPTTVDPCSGGFHCRNNYLCIPMSNICDGVYDCDDRSDEIYCAYYREAQAQNGVESHLYINTNHLVMLWLILQIIYTKLL</sequence>
<dbReference type="PANTHER" id="PTHR24652:SF67">
    <property type="entry name" value="LOW-DENSITY LIPOPROTEIN RECEPTOR CLASS A DOMAIN-CONTAINING PROTEIN 2"/>
    <property type="match status" value="1"/>
</dbReference>
<keyword evidence="1 2" id="KW-1015">Disulfide bond</keyword>
<feature type="disulfide bond" evidence="2">
    <location>
        <begin position="444"/>
        <end position="462"/>
    </location>
</feature>
<proteinExistence type="predicted"/>
<dbReference type="InterPro" id="IPR002172">
    <property type="entry name" value="LDrepeatLR_classA_rpt"/>
</dbReference>
<dbReference type="CDD" id="cd00041">
    <property type="entry name" value="CUB"/>
    <property type="match status" value="1"/>
</dbReference>
<comment type="caution">
    <text evidence="5">The sequence shown here is derived from an EMBL/GenBank/DDBJ whole genome shotgun (WGS) entry which is preliminary data.</text>
</comment>
<dbReference type="CDD" id="cd00112">
    <property type="entry name" value="LDLa"/>
    <property type="match status" value="2"/>
</dbReference>
<feature type="disulfide bond" evidence="2">
    <location>
        <begin position="499"/>
        <end position="511"/>
    </location>
</feature>
<dbReference type="InterPro" id="IPR035914">
    <property type="entry name" value="Sperma_CUB_dom_sf"/>
</dbReference>
<evidence type="ECO:0000256" key="3">
    <source>
        <dbReference type="SAM" id="SignalP"/>
    </source>
</evidence>
<gene>
    <name evidence="5" type="ORF">KP79_PYT13818</name>
</gene>
<evidence type="ECO:0000313" key="6">
    <source>
        <dbReference type="Proteomes" id="UP000242188"/>
    </source>
</evidence>
<dbReference type="OrthoDB" id="19606at2759"/>
<dbReference type="STRING" id="6573.A0A210QQ79"/>
<comment type="caution">
    <text evidence="2">Lacks conserved residue(s) required for the propagation of feature annotation.</text>
</comment>
<keyword evidence="5" id="KW-0449">Lipoprotein</keyword>
<feature type="domain" description="CUB" evidence="4">
    <location>
        <begin position="182"/>
        <end position="298"/>
    </location>
</feature>
<dbReference type="InterPro" id="IPR000859">
    <property type="entry name" value="CUB_dom"/>
</dbReference>
<reference evidence="5 6" key="1">
    <citation type="journal article" date="2017" name="Nat. Ecol. Evol.">
        <title>Scallop genome provides insights into evolution of bilaterian karyotype and development.</title>
        <authorList>
            <person name="Wang S."/>
            <person name="Zhang J."/>
            <person name="Jiao W."/>
            <person name="Li J."/>
            <person name="Xun X."/>
            <person name="Sun Y."/>
            <person name="Guo X."/>
            <person name="Huan P."/>
            <person name="Dong B."/>
            <person name="Zhang L."/>
            <person name="Hu X."/>
            <person name="Sun X."/>
            <person name="Wang J."/>
            <person name="Zhao C."/>
            <person name="Wang Y."/>
            <person name="Wang D."/>
            <person name="Huang X."/>
            <person name="Wang R."/>
            <person name="Lv J."/>
            <person name="Li Y."/>
            <person name="Zhang Z."/>
            <person name="Liu B."/>
            <person name="Lu W."/>
            <person name="Hui Y."/>
            <person name="Liang J."/>
            <person name="Zhou Z."/>
            <person name="Hou R."/>
            <person name="Li X."/>
            <person name="Liu Y."/>
            <person name="Li H."/>
            <person name="Ning X."/>
            <person name="Lin Y."/>
            <person name="Zhao L."/>
            <person name="Xing Q."/>
            <person name="Dou J."/>
            <person name="Li Y."/>
            <person name="Mao J."/>
            <person name="Guo H."/>
            <person name="Dou H."/>
            <person name="Li T."/>
            <person name="Mu C."/>
            <person name="Jiang W."/>
            <person name="Fu Q."/>
            <person name="Fu X."/>
            <person name="Miao Y."/>
            <person name="Liu J."/>
            <person name="Yu Q."/>
            <person name="Li R."/>
            <person name="Liao H."/>
            <person name="Li X."/>
            <person name="Kong Y."/>
            <person name="Jiang Z."/>
            <person name="Chourrout D."/>
            <person name="Li R."/>
            <person name="Bao Z."/>
        </authorList>
    </citation>
    <scope>NUCLEOTIDE SEQUENCE [LARGE SCALE GENOMIC DNA]</scope>
    <source>
        <strain evidence="5 6">PY_sf001</strain>
    </source>
</reference>
<feature type="signal peptide" evidence="3">
    <location>
        <begin position="1"/>
        <end position="25"/>
    </location>
</feature>
<dbReference type="SUPFAM" id="SSF49854">
    <property type="entry name" value="Spermadhesin, CUB domain"/>
    <property type="match status" value="2"/>
</dbReference>
<dbReference type="SMART" id="SM00042">
    <property type="entry name" value="CUB"/>
    <property type="match status" value="1"/>
</dbReference>
<dbReference type="EMBL" id="NEDP02002420">
    <property type="protein sequence ID" value="OWF50858.1"/>
    <property type="molecule type" value="Genomic_DNA"/>
</dbReference>
<dbReference type="AlphaFoldDB" id="A0A210QQ79"/>
<feature type="chain" id="PRO_5012803946" evidence="3">
    <location>
        <begin position="26"/>
        <end position="571"/>
    </location>
</feature>
<dbReference type="InterPro" id="IPR036055">
    <property type="entry name" value="LDL_receptor-like_sf"/>
</dbReference>
<keyword evidence="3" id="KW-0732">Signal</keyword>
<dbReference type="Gene3D" id="4.10.400.10">
    <property type="entry name" value="Low-density Lipoprotein Receptor"/>
    <property type="match status" value="2"/>
</dbReference>
<dbReference type="InterPro" id="IPR023415">
    <property type="entry name" value="LDLR_class-A_CS"/>
</dbReference>
<organism evidence="5 6">
    <name type="scientific">Mizuhopecten yessoensis</name>
    <name type="common">Japanese scallop</name>
    <name type="synonym">Patinopecten yessoensis</name>
    <dbReference type="NCBI Taxonomy" id="6573"/>
    <lineage>
        <taxon>Eukaryota</taxon>
        <taxon>Metazoa</taxon>
        <taxon>Spiralia</taxon>
        <taxon>Lophotrochozoa</taxon>
        <taxon>Mollusca</taxon>
        <taxon>Bivalvia</taxon>
        <taxon>Autobranchia</taxon>
        <taxon>Pteriomorphia</taxon>
        <taxon>Pectinida</taxon>
        <taxon>Pectinoidea</taxon>
        <taxon>Pectinidae</taxon>
        <taxon>Mizuhopecten</taxon>
    </lineage>
</organism>
<dbReference type="PRINTS" id="PR00261">
    <property type="entry name" value="LDLRECEPTOR"/>
</dbReference>
<dbReference type="PROSITE" id="PS50068">
    <property type="entry name" value="LDLRA_2"/>
    <property type="match status" value="2"/>
</dbReference>
<dbReference type="SUPFAM" id="SSF57424">
    <property type="entry name" value="LDL receptor-like module"/>
    <property type="match status" value="2"/>
</dbReference>
<dbReference type="InterPro" id="IPR042333">
    <property type="entry name" value="LRAD2/Mig-13-like"/>
</dbReference>
<dbReference type="Pfam" id="PF00057">
    <property type="entry name" value="Ldl_recept_a"/>
    <property type="match status" value="1"/>
</dbReference>
<dbReference type="PANTHER" id="PTHR24652">
    <property type="entry name" value="LOW-DENSITY LIPOPROTEIN RECEPTOR CLASS A DOMAIN-CONTAINING PROTEIN 2"/>
    <property type="match status" value="1"/>
</dbReference>
<evidence type="ECO:0000256" key="1">
    <source>
        <dbReference type="ARBA" id="ARBA00023157"/>
    </source>
</evidence>
<evidence type="ECO:0000259" key="4">
    <source>
        <dbReference type="PROSITE" id="PS01180"/>
    </source>
</evidence>
<accession>A0A210QQ79</accession>
<name>A0A210QQ79_MIZYE</name>
<keyword evidence="5" id="KW-0675">Receptor</keyword>
<keyword evidence="6" id="KW-1185">Reference proteome</keyword>
<dbReference type="PROSITE" id="PS01209">
    <property type="entry name" value="LDLRA_1"/>
    <property type="match status" value="1"/>
</dbReference>
<feature type="disulfide bond" evidence="2">
    <location>
        <begin position="518"/>
        <end position="533"/>
    </location>
</feature>
<dbReference type="PROSITE" id="PS01180">
    <property type="entry name" value="CUB"/>
    <property type="match status" value="1"/>
</dbReference>
<dbReference type="Gene3D" id="2.60.120.290">
    <property type="entry name" value="Spermadhesin, CUB domain"/>
    <property type="match status" value="2"/>
</dbReference>
<protein>
    <submittedName>
        <fullName evidence="5">Low-density lipoprotein receptor-related protein 1B</fullName>
    </submittedName>
</protein>
<dbReference type="Proteomes" id="UP000242188">
    <property type="component" value="Unassembled WGS sequence"/>
</dbReference>
<evidence type="ECO:0000256" key="2">
    <source>
        <dbReference type="PROSITE-ProRule" id="PRU00124"/>
    </source>
</evidence>